<sequence>MLNPGRNWVGAAGMERVRHPRMHLGEEPVYCAAYDDNEEVLYLGADQELDQAARVAKRLRYEEQGLRYLRGQPVRLLSASLQGPFDRASGWHNPWLPKAPKATDTAAALPLPFTKTIPPIDPIMRQELAEPVAQEHDTPATRDSLRCHLPSPDSQRELELAVGNPLDVEKRSRIREWAINVAPGFQRDAFWVPEDRGTDPSEEDLPAKRPAGEQWLRRKLNKRRKTDMAASFPSGSTPTPAPMFRQVTKAVSVHARDKLRASSAGIHRSFADTTPSSDSDRRATGLLEKRTSSARIGENMPSQTGTLSKGKVAVKASAFGRSTGKKHVAAPASLASTEDSEQQGATPGPSNSQSAPVAVPLVLDRNVEKAPTIAEVSKEQKPARFDIARVQVSEQELATSFESQVDQSFHYKTRPARLGNSTSKAPSDDKTTNTSQLTQTATPESEDHCAMVAAQLGQTADAVQDDTDIVDYYVDDAPANLPSNQCAHGCEGDQPVSTRSDEVEQDKDEEVRHERDAGGEQAKPQETAQRHELDNHVTTEASPPATADRLVISFPEDVTLVEKSMQANRLDANAGINGNPVKDACDLQDQGEVSDRPLIQDQAFQGTVFDEGPTLVENSMDIDASTLSRMDQVPARLETLKFPSQPPERFEAVKYPVFLSDGHEANIIPTEVEREDLAEPSSSGASLAEIAEQAFSLAMSNSQSTSAEPDEAQHQEVQADQEDETAARTDITNVDHLSDTEKPVVRKPLLLVRKSKPTIIVEELSEEESEEKPQTTTNQAERAPSNDESGSRVYNSLEPQSPWAPDHPPHCNNRATEGIKLEHVEEETWSPCPRPISVADSPGLGVEQPELRSSQKSPWMNDISEPMENVAELSRALQSIEAPSTIQQLSYRRSSSRGDANEQREPSTPSQPEARAPTPDADLSIKSFAKFNTPSPKRKHRITKHSRYSSGRLPSTQSLADATNINPWSSVRSSIRSSARSSRRSLRVSFAPLPGEETEEVAEGIQPIDSLAATARVASPPPPPSALAGDEDVDDHFQSHFNTMKRRLSEAPKLRLQPRLLPSESQQKPMSPGVGLMAEAFREADLRQALRSSPEIAVDDDMEDVENEVDLAAQSPWRGESQGIDDVAAVLQNLDDFLNPRWDVETEVEKVRAADGIENQPHQRSSGLFGGSVWDIF</sequence>
<feature type="region of interest" description="Disordered" evidence="1">
    <location>
        <begin position="288"/>
        <end position="355"/>
    </location>
</feature>
<dbReference type="EMBL" id="JAFIMR010000010">
    <property type="protein sequence ID" value="KAI1873353.1"/>
    <property type="molecule type" value="Genomic_DNA"/>
</dbReference>
<feature type="region of interest" description="Disordered" evidence="1">
    <location>
        <begin position="222"/>
        <end position="243"/>
    </location>
</feature>
<proteinExistence type="predicted"/>
<dbReference type="Proteomes" id="UP000829685">
    <property type="component" value="Unassembled WGS sequence"/>
</dbReference>
<dbReference type="AlphaFoldDB" id="A0A9P9WPL6"/>
<organism evidence="2 3">
    <name type="scientific">Neoarthrinium moseri</name>
    <dbReference type="NCBI Taxonomy" id="1658444"/>
    <lineage>
        <taxon>Eukaryota</taxon>
        <taxon>Fungi</taxon>
        <taxon>Dikarya</taxon>
        <taxon>Ascomycota</taxon>
        <taxon>Pezizomycotina</taxon>
        <taxon>Sordariomycetes</taxon>
        <taxon>Xylariomycetidae</taxon>
        <taxon>Amphisphaeriales</taxon>
        <taxon>Apiosporaceae</taxon>
        <taxon>Neoarthrinium</taxon>
    </lineage>
</organism>
<feature type="region of interest" description="Disordered" evidence="1">
    <location>
        <begin position="698"/>
        <end position="736"/>
    </location>
</feature>
<evidence type="ECO:0008006" key="4">
    <source>
        <dbReference type="Google" id="ProtNLM"/>
    </source>
</evidence>
<feature type="region of interest" description="Disordered" evidence="1">
    <location>
        <begin position="881"/>
        <end position="984"/>
    </location>
</feature>
<feature type="compositionally biased region" description="Polar residues" evidence="1">
    <location>
        <begin position="698"/>
        <end position="707"/>
    </location>
</feature>
<gene>
    <name evidence="2" type="ORF">JX265_004975</name>
</gene>
<feature type="compositionally biased region" description="Basic and acidic residues" evidence="1">
    <location>
        <begin position="509"/>
        <end position="518"/>
    </location>
</feature>
<feature type="compositionally biased region" description="Basic residues" evidence="1">
    <location>
        <begin position="936"/>
        <end position="947"/>
    </location>
</feature>
<feature type="region of interest" description="Disordered" evidence="1">
    <location>
        <begin position="484"/>
        <end position="546"/>
    </location>
</feature>
<evidence type="ECO:0000256" key="1">
    <source>
        <dbReference type="SAM" id="MobiDB-lite"/>
    </source>
</evidence>
<feature type="compositionally biased region" description="Polar residues" evidence="1">
    <location>
        <begin position="948"/>
        <end position="968"/>
    </location>
</feature>
<feature type="compositionally biased region" description="Low complexity" evidence="1">
    <location>
        <begin position="969"/>
        <end position="980"/>
    </location>
</feature>
<feature type="compositionally biased region" description="Basic and acidic residues" evidence="1">
    <location>
        <begin position="528"/>
        <end position="537"/>
    </location>
</feature>
<feature type="compositionally biased region" description="Low complexity" evidence="1">
    <location>
        <begin position="432"/>
        <end position="442"/>
    </location>
</feature>
<feature type="compositionally biased region" description="Polar residues" evidence="1">
    <location>
        <begin position="334"/>
        <end position="355"/>
    </location>
</feature>
<feature type="region of interest" description="Disordered" evidence="1">
    <location>
        <begin position="264"/>
        <end position="283"/>
    </location>
</feature>
<comment type="caution">
    <text evidence="2">The sequence shown here is derived from an EMBL/GenBank/DDBJ whole genome shotgun (WGS) entry which is preliminary data.</text>
</comment>
<accession>A0A9P9WPL6</accession>
<feature type="compositionally biased region" description="Polar residues" evidence="1">
    <location>
        <begin position="774"/>
        <end position="799"/>
    </location>
</feature>
<feature type="region of interest" description="Disordered" evidence="1">
    <location>
        <begin position="401"/>
        <end position="445"/>
    </location>
</feature>
<name>A0A9P9WPL6_9PEZI</name>
<reference evidence="2" key="1">
    <citation type="submission" date="2021-03" db="EMBL/GenBank/DDBJ databases">
        <title>Revisited historic fungal species revealed as producer of novel bioactive compounds through whole genome sequencing and comparative genomics.</title>
        <authorList>
            <person name="Vignolle G.A."/>
            <person name="Hochenegger N."/>
            <person name="Mach R.L."/>
            <person name="Mach-Aigner A.R."/>
            <person name="Javad Rahimi M."/>
            <person name="Salim K.A."/>
            <person name="Chan C.M."/>
            <person name="Lim L.B.L."/>
            <person name="Cai F."/>
            <person name="Druzhinina I.S."/>
            <person name="U'Ren J.M."/>
            <person name="Derntl C."/>
        </authorList>
    </citation>
    <scope>NUCLEOTIDE SEQUENCE</scope>
    <source>
        <strain evidence="2">TUCIM 5799</strain>
    </source>
</reference>
<feature type="region of interest" description="Disordered" evidence="1">
    <location>
        <begin position="756"/>
        <end position="865"/>
    </location>
</feature>
<protein>
    <recommendedName>
        <fullName evidence="4">Protamine P1</fullName>
    </recommendedName>
</protein>
<feature type="compositionally biased region" description="Polar residues" evidence="1">
    <location>
        <begin position="881"/>
        <end position="893"/>
    </location>
</feature>
<evidence type="ECO:0000313" key="3">
    <source>
        <dbReference type="Proteomes" id="UP000829685"/>
    </source>
</evidence>
<keyword evidence="3" id="KW-1185">Reference proteome</keyword>
<evidence type="ECO:0000313" key="2">
    <source>
        <dbReference type="EMBL" id="KAI1873353.1"/>
    </source>
</evidence>